<reference evidence="2 3" key="1">
    <citation type="journal article" date="2019" name="Commun. Biol.">
        <title>The bagworm genome reveals a unique fibroin gene that provides high tensile strength.</title>
        <authorList>
            <person name="Kono N."/>
            <person name="Nakamura H."/>
            <person name="Ohtoshi R."/>
            <person name="Tomita M."/>
            <person name="Numata K."/>
            <person name="Arakawa K."/>
        </authorList>
    </citation>
    <scope>NUCLEOTIDE SEQUENCE [LARGE SCALE GENOMIC DNA]</scope>
</reference>
<evidence type="ECO:0000313" key="3">
    <source>
        <dbReference type="Proteomes" id="UP000299102"/>
    </source>
</evidence>
<dbReference type="AlphaFoldDB" id="A0A4C2A6G5"/>
<feature type="region of interest" description="Disordered" evidence="1">
    <location>
        <begin position="49"/>
        <end position="75"/>
    </location>
</feature>
<feature type="region of interest" description="Disordered" evidence="1">
    <location>
        <begin position="14"/>
        <end position="34"/>
    </location>
</feature>
<sequence>MRVNNLYGTDALSLASLGHGDGRSHGAPVHRKRDRHIKATCTRRRKATFHKLKKKGEERPSSIRSNFGLYNKGPVYSDSRLSEFLHTRLNRR</sequence>
<comment type="caution">
    <text evidence="2">The sequence shown here is derived from an EMBL/GenBank/DDBJ whole genome shotgun (WGS) entry which is preliminary data.</text>
</comment>
<protein>
    <submittedName>
        <fullName evidence="2">Uncharacterized protein</fullName>
    </submittedName>
</protein>
<accession>A0A4C2A6G5</accession>
<name>A0A4C2A6G5_EUMVA</name>
<gene>
    <name evidence="2" type="ORF">EVAR_65782_1</name>
</gene>
<evidence type="ECO:0000313" key="2">
    <source>
        <dbReference type="EMBL" id="GBP94585.1"/>
    </source>
</evidence>
<dbReference type="Proteomes" id="UP000299102">
    <property type="component" value="Unassembled WGS sequence"/>
</dbReference>
<proteinExistence type="predicted"/>
<organism evidence="2 3">
    <name type="scientific">Eumeta variegata</name>
    <name type="common">Bagworm moth</name>
    <name type="synonym">Eumeta japonica</name>
    <dbReference type="NCBI Taxonomy" id="151549"/>
    <lineage>
        <taxon>Eukaryota</taxon>
        <taxon>Metazoa</taxon>
        <taxon>Ecdysozoa</taxon>
        <taxon>Arthropoda</taxon>
        <taxon>Hexapoda</taxon>
        <taxon>Insecta</taxon>
        <taxon>Pterygota</taxon>
        <taxon>Neoptera</taxon>
        <taxon>Endopterygota</taxon>
        <taxon>Lepidoptera</taxon>
        <taxon>Glossata</taxon>
        <taxon>Ditrysia</taxon>
        <taxon>Tineoidea</taxon>
        <taxon>Psychidae</taxon>
        <taxon>Oiketicinae</taxon>
        <taxon>Eumeta</taxon>
    </lineage>
</organism>
<keyword evidence="3" id="KW-1185">Reference proteome</keyword>
<evidence type="ECO:0000256" key="1">
    <source>
        <dbReference type="SAM" id="MobiDB-lite"/>
    </source>
</evidence>
<dbReference type="EMBL" id="BGZK01002523">
    <property type="protein sequence ID" value="GBP94585.1"/>
    <property type="molecule type" value="Genomic_DNA"/>
</dbReference>